<dbReference type="Pfam" id="PF05504">
    <property type="entry name" value="Spore_GerAC"/>
    <property type="match status" value="1"/>
</dbReference>
<evidence type="ECO:0000256" key="7">
    <source>
        <dbReference type="ARBA" id="ARBA00023288"/>
    </source>
</evidence>
<dbReference type="NCBIfam" id="TIGR02887">
    <property type="entry name" value="spore_ger_x_C"/>
    <property type="match status" value="1"/>
</dbReference>
<evidence type="ECO:0000256" key="2">
    <source>
        <dbReference type="ARBA" id="ARBA00007886"/>
    </source>
</evidence>
<dbReference type="Proteomes" id="UP000092573">
    <property type="component" value="Chromosome"/>
</dbReference>
<name>A0A1B1MZV8_9BACL</name>
<feature type="domain" description="Spore germination GerAC-like C-terminal" evidence="8">
    <location>
        <begin position="203"/>
        <end position="353"/>
    </location>
</feature>
<comment type="subcellular location">
    <subcellularLocation>
        <location evidence="1">Membrane</location>
        <topology evidence="1">Lipid-anchor</topology>
    </subcellularLocation>
</comment>
<keyword evidence="7" id="KW-0449">Lipoprotein</keyword>
<keyword evidence="6" id="KW-0564">Palmitate</keyword>
<gene>
    <name evidence="10" type="ORF">AWM70_09055</name>
</gene>
<evidence type="ECO:0000259" key="9">
    <source>
        <dbReference type="Pfam" id="PF25198"/>
    </source>
</evidence>
<keyword evidence="11" id="KW-1185">Reference proteome</keyword>
<dbReference type="Gene3D" id="3.30.300.210">
    <property type="entry name" value="Nutrient germinant receptor protein C, domain 3"/>
    <property type="match status" value="1"/>
</dbReference>
<dbReference type="OrthoDB" id="9816067at2"/>
<dbReference type="GO" id="GO:0016020">
    <property type="term" value="C:membrane"/>
    <property type="evidence" value="ECO:0007669"/>
    <property type="project" value="UniProtKB-SubCell"/>
</dbReference>
<feature type="domain" description="Spore germination protein N-terminal" evidence="9">
    <location>
        <begin position="27"/>
        <end position="192"/>
    </location>
</feature>
<organism evidence="10 11">
    <name type="scientific">Paenibacillus yonginensis</name>
    <dbReference type="NCBI Taxonomy" id="1462996"/>
    <lineage>
        <taxon>Bacteria</taxon>
        <taxon>Bacillati</taxon>
        <taxon>Bacillota</taxon>
        <taxon>Bacilli</taxon>
        <taxon>Bacillales</taxon>
        <taxon>Paenibacillaceae</taxon>
        <taxon>Paenibacillus</taxon>
    </lineage>
</organism>
<reference evidence="10 11" key="1">
    <citation type="submission" date="2016-01" db="EMBL/GenBank/DDBJ databases">
        <title>Complete Genome Sequence of Paenibacillus yonginensis DCY84, a novel Plant Growth-Promoting Bacteria with Elicitation of Induced Systemic Resistance.</title>
        <authorList>
            <person name="Kim Y.J."/>
            <person name="Yang D.C."/>
            <person name="Sukweenadhi J."/>
        </authorList>
    </citation>
    <scope>NUCLEOTIDE SEQUENCE [LARGE SCALE GENOMIC DNA]</scope>
    <source>
        <strain evidence="10 11">DCY84</strain>
    </source>
</reference>
<evidence type="ECO:0000256" key="3">
    <source>
        <dbReference type="ARBA" id="ARBA00022544"/>
    </source>
</evidence>
<dbReference type="InterPro" id="IPR008844">
    <property type="entry name" value="Spore_GerAC-like"/>
</dbReference>
<evidence type="ECO:0000256" key="4">
    <source>
        <dbReference type="ARBA" id="ARBA00022729"/>
    </source>
</evidence>
<keyword evidence="5" id="KW-0472">Membrane</keyword>
<dbReference type="GO" id="GO:0009847">
    <property type="term" value="P:spore germination"/>
    <property type="evidence" value="ECO:0007669"/>
    <property type="project" value="InterPro"/>
</dbReference>
<dbReference type="PANTHER" id="PTHR35789:SF1">
    <property type="entry name" value="SPORE GERMINATION PROTEIN B3"/>
    <property type="match status" value="1"/>
</dbReference>
<dbReference type="PANTHER" id="PTHR35789">
    <property type="entry name" value="SPORE GERMINATION PROTEIN B3"/>
    <property type="match status" value="1"/>
</dbReference>
<dbReference type="InterPro" id="IPR046953">
    <property type="entry name" value="Spore_GerAC-like_C"/>
</dbReference>
<dbReference type="STRING" id="1462996.AWM70_09055"/>
<dbReference type="KEGG" id="pyg:AWM70_09055"/>
<sequence length="359" mass="40372">MPILQPIVLWRTAIILAILLLLPGCWDNKDINHRSLPIIMGVSMENNRYNVYLDIPTIAAEEGGMKVVKGTGSTISETIDDLSADIESQVDLLHLKIIVVDKKYAQKGLKDSIYTFMRSRDISAKTILIVSDEDLDTFFKNVNDFSQDEETTLYNYFQKNAGWNPQITDTRVWQVFRSINSYTHDVVAPLVRTGGTTPVDILGSAVLKNGKMVDEISTEETLLINAFNGISAQGKIEVMNKATVQITSSSISHKASLRNGVPSLSSKFKLRVTVLDTKGDPSVTEIKNEVQTLLCKRVEKFFAKVQKDRADVLGLGQLFRTKLSRSELAHWREDYYPRMQLNFSVHTDIQNLGNLRTTE</sequence>
<keyword evidence="3" id="KW-0309">Germination</keyword>
<dbReference type="Pfam" id="PF25198">
    <property type="entry name" value="Spore_GerAC_N"/>
    <property type="match status" value="1"/>
</dbReference>
<evidence type="ECO:0000259" key="8">
    <source>
        <dbReference type="Pfam" id="PF05504"/>
    </source>
</evidence>
<keyword evidence="4" id="KW-0732">Signal</keyword>
<dbReference type="InterPro" id="IPR057336">
    <property type="entry name" value="GerAC_N"/>
</dbReference>
<protein>
    <submittedName>
        <fullName evidence="10">Spore gernimation protein GerC</fullName>
    </submittedName>
</protein>
<evidence type="ECO:0000313" key="11">
    <source>
        <dbReference type="Proteomes" id="UP000092573"/>
    </source>
</evidence>
<dbReference type="EMBL" id="CP014167">
    <property type="protein sequence ID" value="ANS74720.1"/>
    <property type="molecule type" value="Genomic_DNA"/>
</dbReference>
<accession>A0A1B1MZV8</accession>
<evidence type="ECO:0000256" key="5">
    <source>
        <dbReference type="ARBA" id="ARBA00023136"/>
    </source>
</evidence>
<dbReference type="InterPro" id="IPR038501">
    <property type="entry name" value="Spore_GerAC_C_sf"/>
</dbReference>
<evidence type="ECO:0000256" key="6">
    <source>
        <dbReference type="ARBA" id="ARBA00023139"/>
    </source>
</evidence>
<dbReference type="AlphaFoldDB" id="A0A1B1MZV8"/>
<comment type="similarity">
    <text evidence="2">Belongs to the GerABKC lipoprotein family.</text>
</comment>
<proteinExistence type="inferred from homology"/>
<evidence type="ECO:0000256" key="1">
    <source>
        <dbReference type="ARBA" id="ARBA00004635"/>
    </source>
</evidence>
<evidence type="ECO:0000313" key="10">
    <source>
        <dbReference type="EMBL" id="ANS74720.1"/>
    </source>
</evidence>